<keyword evidence="5" id="KW-0812">Transmembrane</keyword>
<dbReference type="CDD" id="cd17502">
    <property type="entry name" value="MFS_Azr1_MDR_like"/>
    <property type="match status" value="1"/>
</dbReference>
<dbReference type="PROSITE" id="PS50850">
    <property type="entry name" value="MFS"/>
    <property type="match status" value="1"/>
</dbReference>
<dbReference type="KEGG" id="egd:GS424_014925"/>
<keyword evidence="7" id="KW-0472">Membrane</keyword>
<comment type="subcellular location">
    <subcellularLocation>
        <location evidence="1">Cell membrane</location>
        <topology evidence="1">Multi-pass membrane protein</topology>
    </subcellularLocation>
</comment>
<accession>A0A6L7INQ9</accession>
<dbReference type="InterPro" id="IPR011701">
    <property type="entry name" value="MFS"/>
</dbReference>
<dbReference type="InterPro" id="IPR020846">
    <property type="entry name" value="MFS_dom"/>
</dbReference>
<dbReference type="InterPro" id="IPR036259">
    <property type="entry name" value="MFS_trans_sf"/>
</dbReference>
<dbReference type="PANTHER" id="PTHR23501">
    <property type="entry name" value="MAJOR FACILITATOR SUPERFAMILY"/>
    <property type="match status" value="1"/>
</dbReference>
<dbReference type="Pfam" id="PF07690">
    <property type="entry name" value="MFS_1"/>
    <property type="match status" value="1"/>
</dbReference>
<gene>
    <name evidence="9" type="ORF">GS424_014925</name>
</gene>
<dbReference type="Proteomes" id="UP000478463">
    <property type="component" value="Chromosome"/>
</dbReference>
<name>A0A6L7INQ9_9ACTN</name>
<protein>
    <submittedName>
        <fullName evidence="9">MFS transporter</fullName>
    </submittedName>
</protein>
<evidence type="ECO:0000256" key="3">
    <source>
        <dbReference type="ARBA" id="ARBA00022448"/>
    </source>
</evidence>
<evidence type="ECO:0000256" key="2">
    <source>
        <dbReference type="ARBA" id="ARBA00007520"/>
    </source>
</evidence>
<proteinExistence type="inferred from homology"/>
<evidence type="ECO:0000313" key="10">
    <source>
        <dbReference type="Proteomes" id="UP000478463"/>
    </source>
</evidence>
<comment type="similarity">
    <text evidence="2">Belongs to the major facilitator superfamily. TCR/Tet family.</text>
</comment>
<dbReference type="PANTHER" id="PTHR23501:SF197">
    <property type="entry name" value="COMD"/>
    <property type="match status" value="1"/>
</dbReference>
<dbReference type="GO" id="GO:0005886">
    <property type="term" value="C:plasma membrane"/>
    <property type="evidence" value="ECO:0007669"/>
    <property type="project" value="UniProtKB-SubCell"/>
</dbReference>
<dbReference type="EMBL" id="CP063310">
    <property type="protein sequence ID" value="QOS67777.1"/>
    <property type="molecule type" value="Genomic_DNA"/>
</dbReference>
<keyword evidence="4" id="KW-1003">Cell membrane</keyword>
<feature type="domain" description="Major facilitator superfamily (MFS) profile" evidence="8">
    <location>
        <begin position="33"/>
        <end position="517"/>
    </location>
</feature>
<dbReference type="PRINTS" id="PR01036">
    <property type="entry name" value="TCRTETB"/>
</dbReference>
<evidence type="ECO:0000256" key="6">
    <source>
        <dbReference type="ARBA" id="ARBA00022989"/>
    </source>
</evidence>
<dbReference type="NCBIfam" id="TIGR00711">
    <property type="entry name" value="efflux_EmrB"/>
    <property type="match status" value="1"/>
</dbReference>
<dbReference type="InterPro" id="IPR004638">
    <property type="entry name" value="EmrB-like"/>
</dbReference>
<reference evidence="9 10" key="1">
    <citation type="submission" date="2020-10" db="EMBL/GenBank/DDBJ databases">
        <title>Eggerthella sp. nov., isolated from human feces.</title>
        <authorList>
            <person name="Yajun G."/>
        </authorList>
    </citation>
    <scope>NUCLEOTIDE SEQUENCE [LARGE SCALE GENOMIC DNA]</scope>
    <source>
        <strain evidence="9 10">HF-1101</strain>
    </source>
</reference>
<dbReference type="Gene3D" id="1.20.1250.20">
    <property type="entry name" value="MFS general substrate transporter like domains"/>
    <property type="match status" value="1"/>
</dbReference>
<evidence type="ECO:0000256" key="5">
    <source>
        <dbReference type="ARBA" id="ARBA00022692"/>
    </source>
</evidence>
<evidence type="ECO:0000256" key="1">
    <source>
        <dbReference type="ARBA" id="ARBA00004651"/>
    </source>
</evidence>
<dbReference type="Gene3D" id="1.20.1720.10">
    <property type="entry name" value="Multidrug resistance protein D"/>
    <property type="match status" value="1"/>
</dbReference>
<dbReference type="AlphaFoldDB" id="A0A6L7INQ9"/>
<keyword evidence="3" id="KW-0813">Transport</keyword>
<dbReference type="FunFam" id="1.20.1720.10:FF:000004">
    <property type="entry name" value="EmrB/QacA family drug resistance transporter"/>
    <property type="match status" value="1"/>
</dbReference>
<evidence type="ECO:0000256" key="7">
    <source>
        <dbReference type="ARBA" id="ARBA00023136"/>
    </source>
</evidence>
<organism evidence="9 10">
    <name type="scientific">Eggerthella guodeyinii</name>
    <dbReference type="NCBI Taxonomy" id="2690837"/>
    <lineage>
        <taxon>Bacteria</taxon>
        <taxon>Bacillati</taxon>
        <taxon>Actinomycetota</taxon>
        <taxon>Coriobacteriia</taxon>
        <taxon>Eggerthellales</taxon>
        <taxon>Eggerthellaceae</taxon>
        <taxon>Eggerthella</taxon>
    </lineage>
</organism>
<evidence type="ECO:0000313" key="9">
    <source>
        <dbReference type="EMBL" id="QOS67777.1"/>
    </source>
</evidence>
<evidence type="ECO:0000256" key="4">
    <source>
        <dbReference type="ARBA" id="ARBA00022475"/>
    </source>
</evidence>
<sequence>MGSKDNALDAQAATDHHHGKHYTHLPKRSVLAVFVGLVIAMVAAALDQTIVSTALPTIVGDLGGVNQMLWVTTAYVLTATVVMPVYGKVGDLVGRKGLFIFALALFTVGSVVCALASNMGMLIAGRGIQGLGGGGLMILAQAIIADVVPARDRGKYMGVMGVAFVLPMLVGPLLGGLFTDHLSWHWAFWINVPLALVAAIAAVRFLPKPQHRESLASFDVWGTVFITAAVVALVLATSWGGVRYDWDSPQIIGLFIGVAAFSALFVLAERRAKTPLMPLSIFKNRTFVLSTLAGLFVMFALMASMTYLPTFFQIVHGMNATTAGYMEIPMSVVYLVSSLVSGFLVSRNGRYKKLMIVSFALVIAGLVAMTTITQDTSVVLIVGGFLVVLGFGMGLSFEILVLIVQNEFPASEVGTVTAATNFFREVGTTLGASVAGAIFTRGLASTLSEKLASFGGLEALGVEANSITPGIVHMLPGELQRAIGGAYTDALVPMFVAMVPLAIIGTVLMLLLKEKPLAKDQAREAAGL</sequence>
<dbReference type="GO" id="GO:0022857">
    <property type="term" value="F:transmembrane transporter activity"/>
    <property type="evidence" value="ECO:0007669"/>
    <property type="project" value="InterPro"/>
</dbReference>
<evidence type="ECO:0000259" key="8">
    <source>
        <dbReference type="PROSITE" id="PS50850"/>
    </source>
</evidence>
<keyword evidence="6" id="KW-1133">Transmembrane helix</keyword>
<dbReference type="SUPFAM" id="SSF103473">
    <property type="entry name" value="MFS general substrate transporter"/>
    <property type="match status" value="1"/>
</dbReference>
<dbReference type="RefSeq" id="WP_160941259.1">
    <property type="nucleotide sequence ID" value="NZ_CP063310.1"/>
</dbReference>